<sequence>MKWVYLVLAIVGELVGTSALKGAEGFTRLWPSLISIAGYVVAFYFLSLSLKDIPVGIAYAMWSAIGIVLVSIVGYFLYDQKIDLPAMVGIGLIIIGVVVMNLFSKSVSH</sequence>
<proteinExistence type="inferred from homology"/>
<dbReference type="PANTHER" id="PTHR30561:SF1">
    <property type="entry name" value="MULTIDRUG TRANSPORTER EMRE"/>
    <property type="match status" value="1"/>
</dbReference>
<dbReference type="InterPro" id="IPR000390">
    <property type="entry name" value="Small_drug/metabolite_transptr"/>
</dbReference>
<accession>A0A848P704</accession>
<dbReference type="FunFam" id="1.10.3730.20:FF:000001">
    <property type="entry name" value="Quaternary ammonium compound resistance transporter SugE"/>
    <property type="match status" value="1"/>
</dbReference>
<dbReference type="Pfam" id="PF00893">
    <property type="entry name" value="Multi_Drug_Res"/>
    <property type="match status" value="1"/>
</dbReference>
<evidence type="ECO:0000256" key="4">
    <source>
        <dbReference type="ARBA" id="ARBA00022692"/>
    </source>
</evidence>
<dbReference type="GO" id="GO:1990961">
    <property type="term" value="P:xenobiotic detoxification by transmembrane export across the plasma membrane"/>
    <property type="evidence" value="ECO:0007669"/>
    <property type="project" value="UniProtKB-ARBA"/>
</dbReference>
<keyword evidence="2" id="KW-0813">Transport</keyword>
<keyword evidence="5 9" id="KW-1133">Transmembrane helix</keyword>
<evidence type="ECO:0000256" key="1">
    <source>
        <dbReference type="ARBA" id="ARBA00004651"/>
    </source>
</evidence>
<feature type="transmembrane region" description="Helical" evidence="9">
    <location>
        <begin position="57"/>
        <end position="78"/>
    </location>
</feature>
<evidence type="ECO:0000313" key="10">
    <source>
        <dbReference type="EMBL" id="NMV40406.1"/>
    </source>
</evidence>
<evidence type="ECO:0000256" key="3">
    <source>
        <dbReference type="ARBA" id="ARBA00022475"/>
    </source>
</evidence>
<dbReference type="AlphaFoldDB" id="A0A848P704"/>
<dbReference type="GO" id="GO:0005886">
    <property type="term" value="C:plasma membrane"/>
    <property type="evidence" value="ECO:0007669"/>
    <property type="project" value="UniProtKB-SubCell"/>
</dbReference>
<protein>
    <submittedName>
        <fullName evidence="10">Multidrug efflux SMR transporter</fullName>
    </submittedName>
</protein>
<name>A0A848P704_9RALS</name>
<feature type="transmembrane region" description="Helical" evidence="9">
    <location>
        <begin position="29"/>
        <end position="50"/>
    </location>
</feature>
<dbReference type="RefSeq" id="WP_169341109.1">
    <property type="nucleotide sequence ID" value="NZ_JABBZM010000021.1"/>
</dbReference>
<dbReference type="GO" id="GO:0022857">
    <property type="term" value="F:transmembrane transporter activity"/>
    <property type="evidence" value="ECO:0007669"/>
    <property type="project" value="InterPro"/>
</dbReference>
<evidence type="ECO:0000256" key="6">
    <source>
        <dbReference type="ARBA" id="ARBA00023136"/>
    </source>
</evidence>
<organism evidence="10 11">
    <name type="scientific">Ralstonia insidiosa</name>
    <dbReference type="NCBI Taxonomy" id="190721"/>
    <lineage>
        <taxon>Bacteria</taxon>
        <taxon>Pseudomonadati</taxon>
        <taxon>Pseudomonadota</taxon>
        <taxon>Betaproteobacteria</taxon>
        <taxon>Burkholderiales</taxon>
        <taxon>Burkholderiaceae</taxon>
        <taxon>Ralstonia</taxon>
    </lineage>
</organism>
<keyword evidence="4 8" id="KW-0812">Transmembrane</keyword>
<dbReference type="InterPro" id="IPR037185">
    <property type="entry name" value="EmrE-like"/>
</dbReference>
<dbReference type="SUPFAM" id="SSF103481">
    <property type="entry name" value="Multidrug resistance efflux transporter EmrE"/>
    <property type="match status" value="1"/>
</dbReference>
<reference evidence="10 11" key="1">
    <citation type="submission" date="2020-04" db="EMBL/GenBank/DDBJ databases">
        <title>Ralstonia insidiosa genome sequencing and assembly.</title>
        <authorList>
            <person name="Martins R.C.R."/>
            <person name="Perdigao-Neto L.V."/>
            <person name="Levin A.S.S."/>
            <person name="Costa S.F."/>
        </authorList>
    </citation>
    <scope>NUCLEOTIDE SEQUENCE [LARGE SCALE GENOMIC DNA]</scope>
    <source>
        <strain evidence="10 11">5047</strain>
    </source>
</reference>
<dbReference type="Gene3D" id="1.10.3730.20">
    <property type="match status" value="1"/>
</dbReference>
<dbReference type="EMBL" id="JABBZM010000021">
    <property type="protein sequence ID" value="NMV40406.1"/>
    <property type="molecule type" value="Genomic_DNA"/>
</dbReference>
<evidence type="ECO:0000256" key="9">
    <source>
        <dbReference type="SAM" id="Phobius"/>
    </source>
</evidence>
<dbReference type="InterPro" id="IPR045324">
    <property type="entry name" value="Small_multidrug_res"/>
</dbReference>
<comment type="similarity">
    <text evidence="7 8">Belongs to the drug/metabolite transporter (DMT) superfamily. Small multidrug resistance (SMR) (TC 2.A.7.1) family.</text>
</comment>
<comment type="caution">
    <text evidence="10">The sequence shown here is derived from an EMBL/GenBank/DDBJ whole genome shotgun (WGS) entry which is preliminary data.</text>
</comment>
<keyword evidence="6 9" id="KW-0472">Membrane</keyword>
<dbReference type="PANTHER" id="PTHR30561">
    <property type="entry name" value="SMR FAMILY PROTON-DEPENDENT DRUG EFFLUX TRANSPORTER SUGE"/>
    <property type="match status" value="1"/>
</dbReference>
<comment type="subcellular location">
    <subcellularLocation>
        <location evidence="1 8">Cell membrane</location>
        <topology evidence="1 8">Multi-pass membrane protein</topology>
    </subcellularLocation>
</comment>
<dbReference type="Proteomes" id="UP000575469">
    <property type="component" value="Unassembled WGS sequence"/>
</dbReference>
<evidence type="ECO:0000256" key="5">
    <source>
        <dbReference type="ARBA" id="ARBA00022989"/>
    </source>
</evidence>
<evidence type="ECO:0000256" key="7">
    <source>
        <dbReference type="ARBA" id="ARBA00038032"/>
    </source>
</evidence>
<feature type="transmembrane region" description="Helical" evidence="9">
    <location>
        <begin position="84"/>
        <end position="103"/>
    </location>
</feature>
<evidence type="ECO:0000256" key="2">
    <source>
        <dbReference type="ARBA" id="ARBA00022448"/>
    </source>
</evidence>
<evidence type="ECO:0000313" key="11">
    <source>
        <dbReference type="Proteomes" id="UP000575469"/>
    </source>
</evidence>
<keyword evidence="3" id="KW-1003">Cell membrane</keyword>
<evidence type="ECO:0000256" key="8">
    <source>
        <dbReference type="RuleBase" id="RU003942"/>
    </source>
</evidence>
<gene>
    <name evidence="10" type="ORF">HGR00_21085</name>
</gene>